<dbReference type="PANTHER" id="PTHR21143">
    <property type="entry name" value="INVERTEBRATE GUSTATORY RECEPTOR"/>
    <property type="match status" value="1"/>
</dbReference>
<proteinExistence type="inferred from homology"/>
<keyword evidence="2 8" id="KW-1003">Cell membrane</keyword>
<dbReference type="GO" id="GO:0043025">
    <property type="term" value="C:neuronal cell body"/>
    <property type="evidence" value="ECO:0007669"/>
    <property type="project" value="TreeGrafter"/>
</dbReference>
<reference evidence="10" key="1">
    <citation type="submission" date="2025-08" db="UniProtKB">
        <authorList>
            <consortium name="RefSeq"/>
        </authorList>
    </citation>
    <scope>IDENTIFICATION</scope>
</reference>
<dbReference type="Pfam" id="PF08395">
    <property type="entry name" value="7tm_7"/>
    <property type="match status" value="1"/>
</dbReference>
<dbReference type="KEGG" id="ccin:107264602"/>
<dbReference type="AlphaFoldDB" id="A0A3L9LSR1"/>
<dbReference type="GO" id="GO:0030424">
    <property type="term" value="C:axon"/>
    <property type="evidence" value="ECO:0007669"/>
    <property type="project" value="TreeGrafter"/>
</dbReference>
<gene>
    <name evidence="10" type="primary">LOC107264602</name>
</gene>
<comment type="similarity">
    <text evidence="8">Belongs to the insect chemoreceptor superfamily. Gustatory receptor (GR) family.</text>
</comment>
<dbReference type="GO" id="GO:0007165">
    <property type="term" value="P:signal transduction"/>
    <property type="evidence" value="ECO:0007669"/>
    <property type="project" value="UniProtKB-KW"/>
</dbReference>
<keyword evidence="9" id="KW-1185">Reference proteome</keyword>
<evidence type="ECO:0000313" key="10">
    <source>
        <dbReference type="RefSeq" id="XP_015588500.2"/>
    </source>
</evidence>
<keyword evidence="7 8" id="KW-0807">Transducer</keyword>
<dbReference type="GO" id="GO:0007635">
    <property type="term" value="P:chemosensory behavior"/>
    <property type="evidence" value="ECO:0007669"/>
    <property type="project" value="TreeGrafter"/>
</dbReference>
<dbReference type="GO" id="GO:0008049">
    <property type="term" value="P:male courtship behavior"/>
    <property type="evidence" value="ECO:0007669"/>
    <property type="project" value="TreeGrafter"/>
</dbReference>
<feature type="transmembrane region" description="Helical" evidence="8">
    <location>
        <begin position="48"/>
        <end position="66"/>
    </location>
</feature>
<dbReference type="GO" id="GO:0050909">
    <property type="term" value="P:sensory perception of taste"/>
    <property type="evidence" value="ECO:0007669"/>
    <property type="project" value="InterPro"/>
</dbReference>
<evidence type="ECO:0000256" key="6">
    <source>
        <dbReference type="ARBA" id="ARBA00023170"/>
    </source>
</evidence>
<evidence type="ECO:0000256" key="1">
    <source>
        <dbReference type="ARBA" id="ARBA00004651"/>
    </source>
</evidence>
<comment type="function">
    <text evidence="8">Gustatory receptor which mediates acceptance or avoidance behavior, depending on its substrates.</text>
</comment>
<dbReference type="Proteomes" id="UP000694920">
    <property type="component" value="Unplaced"/>
</dbReference>
<dbReference type="PANTHER" id="PTHR21143:SF104">
    <property type="entry name" value="GUSTATORY RECEPTOR 8A-RELATED"/>
    <property type="match status" value="1"/>
</dbReference>
<feature type="transmembrane region" description="Helical" evidence="8">
    <location>
        <begin position="86"/>
        <end position="105"/>
    </location>
</feature>
<keyword evidence="6 8" id="KW-0675">Receptor</keyword>
<dbReference type="GO" id="GO:0030425">
    <property type="term" value="C:dendrite"/>
    <property type="evidence" value="ECO:0007669"/>
    <property type="project" value="TreeGrafter"/>
</dbReference>
<feature type="transmembrane region" description="Helical" evidence="8">
    <location>
        <begin position="142"/>
        <end position="161"/>
    </location>
</feature>
<sequence length="391" mass="45593">MESRNLYQTLKPTFYTASLLGMIPWMRIKKTESNCEKLIICEASRIQWIYVLLEIVLLLCLLYPKWLYVTTTEMFNLTNISSLFEFIIPYSLYFGLGTICTLTLIRAEHQVALIDKIIKIDQKLDRNFKLDMNYKKVQRMSVLAICLPVIVYIIIVILDIYSFKANIYTTLLIVIEIIYLVEFPFYYGCLVKMVCRWVKFMTLILQRKIRESQEIPQGIDFCQNDIKALRDVYNNVSDVVAGINKEYGIQIAQRFILNHISLPYYSYFFYLMIKEERGVLPIIDTVIWLGIFALPVVYVAVNCESVNRASLKMAYVVHKAIRVVPGTRTKIDLNMLSLQITDDKFEFSAFGLFMINNSFLTFIKGMTTYMVILIQFDIQESTRNVTVPEVS</sequence>
<dbReference type="InterPro" id="IPR013604">
    <property type="entry name" value="7TM_chemorcpt"/>
</dbReference>
<evidence type="ECO:0000256" key="3">
    <source>
        <dbReference type="ARBA" id="ARBA00022692"/>
    </source>
</evidence>
<evidence type="ECO:0000256" key="2">
    <source>
        <dbReference type="ARBA" id="ARBA00022475"/>
    </source>
</evidence>
<evidence type="ECO:0000313" key="9">
    <source>
        <dbReference type="Proteomes" id="UP000694920"/>
    </source>
</evidence>
<dbReference type="OrthoDB" id="6478931at2759"/>
<evidence type="ECO:0000256" key="5">
    <source>
        <dbReference type="ARBA" id="ARBA00023136"/>
    </source>
</evidence>
<dbReference type="GeneID" id="107264602"/>
<keyword evidence="3 8" id="KW-0812">Transmembrane</keyword>
<feature type="transmembrane region" description="Helical" evidence="8">
    <location>
        <begin position="279"/>
        <end position="301"/>
    </location>
</feature>
<evidence type="ECO:0000256" key="8">
    <source>
        <dbReference type="RuleBase" id="RU363108"/>
    </source>
</evidence>
<protein>
    <recommendedName>
        <fullName evidence="8">Gustatory receptor</fullName>
    </recommendedName>
</protein>
<dbReference type="GO" id="GO:0005886">
    <property type="term" value="C:plasma membrane"/>
    <property type="evidence" value="ECO:0007669"/>
    <property type="project" value="UniProtKB-SubCell"/>
</dbReference>
<dbReference type="RefSeq" id="XP_015588500.2">
    <property type="nucleotide sequence ID" value="XM_015733014.2"/>
</dbReference>
<name>A0A3L9LSR1_CEPCN</name>
<organism evidence="9 10">
    <name type="scientific">Cephus cinctus</name>
    <name type="common">Wheat stem sawfly</name>
    <dbReference type="NCBI Taxonomy" id="211228"/>
    <lineage>
        <taxon>Eukaryota</taxon>
        <taxon>Metazoa</taxon>
        <taxon>Ecdysozoa</taxon>
        <taxon>Arthropoda</taxon>
        <taxon>Hexapoda</taxon>
        <taxon>Insecta</taxon>
        <taxon>Pterygota</taxon>
        <taxon>Neoptera</taxon>
        <taxon>Endopterygota</taxon>
        <taxon>Hymenoptera</taxon>
        <taxon>Cephoidea</taxon>
        <taxon>Cephidae</taxon>
        <taxon>Cephus</taxon>
    </lineage>
</organism>
<keyword evidence="5 8" id="KW-0472">Membrane</keyword>
<comment type="subcellular location">
    <subcellularLocation>
        <location evidence="1 8">Cell membrane</location>
        <topology evidence="1 8">Multi-pass membrane protein</topology>
    </subcellularLocation>
</comment>
<evidence type="ECO:0000256" key="7">
    <source>
        <dbReference type="ARBA" id="ARBA00023224"/>
    </source>
</evidence>
<comment type="caution">
    <text evidence="8">Lacks conserved residue(s) required for the propagation of feature annotation.</text>
</comment>
<feature type="transmembrane region" description="Helical" evidence="8">
    <location>
        <begin position="167"/>
        <end position="191"/>
    </location>
</feature>
<evidence type="ECO:0000256" key="4">
    <source>
        <dbReference type="ARBA" id="ARBA00022989"/>
    </source>
</evidence>
<accession>A0A3L9LSR1</accession>
<keyword evidence="4 8" id="KW-1133">Transmembrane helix</keyword>